<organism evidence="4 5">
    <name type="scientific">Antrihabitans spumae</name>
    <dbReference type="NCBI Taxonomy" id="3373370"/>
    <lineage>
        <taxon>Bacteria</taxon>
        <taxon>Bacillati</taxon>
        <taxon>Actinomycetota</taxon>
        <taxon>Actinomycetes</taxon>
        <taxon>Mycobacteriales</taxon>
        <taxon>Nocardiaceae</taxon>
        <taxon>Antrihabitans</taxon>
    </lineage>
</organism>
<dbReference type="InterPro" id="IPR000594">
    <property type="entry name" value="ThiF_NAD_FAD-bd"/>
</dbReference>
<dbReference type="RefSeq" id="WP_395118014.1">
    <property type="nucleotide sequence ID" value="NZ_JBIMSO010000122.1"/>
</dbReference>
<comment type="caution">
    <text evidence="4">The sequence shown here is derived from an EMBL/GenBank/DDBJ whole genome shotgun (WGS) entry which is preliminary data.</text>
</comment>
<name>A0ABW7JUG9_9NOCA</name>
<dbReference type="GO" id="GO:0016779">
    <property type="term" value="F:nucleotidyltransferase activity"/>
    <property type="evidence" value="ECO:0007669"/>
    <property type="project" value="UniProtKB-KW"/>
</dbReference>
<dbReference type="Pfam" id="PF26398">
    <property type="entry name" value="Cap2_linker"/>
    <property type="match status" value="1"/>
</dbReference>
<dbReference type="InterPro" id="IPR045886">
    <property type="entry name" value="ThiF/MoeB/HesA"/>
</dbReference>
<sequence>MSKPRPSAWQRQVLTDLRNVTGAYPDDVQIVGCHRLDKAGSMRLQLRLRTQDIQRVDGGIPLGSHEDVIVTVGRSELVPPRAEVEHLRFLHHPHVLQGHRLCLYLDPSREWDPLNGFGGCLDRLFAWIADAAAARFDAQTALYHAVGGVLHATDRAPTIVTREPLRDSRRAHHGWLLARTPHRYDLTLVRPAATTEADHTPVVYLDADLPFGAGSSLGEFLYALDNPYLGHPRPDSPYAGRPISQTQLSMVLTVLGASAIRKADGSPQRLVIAVPHPTGGPPHLLAANIPAPGADHLRALVRSNRNRSPIIDIDRTELNGDTPLQWWPLSDERAEVTTRRDAGRPVATYGGKCIAIWGCGGLGSWIAEYVVRAGATKVLLCDPGTISGGLLVRQNFVEADVGDTKVEALARRLRAISDAADITVHDTMTPSADEFLSTDLIIDATVSVAISRLLDDLARLPKDRPVLAQVATDSRTGTLGILTVSTPPMQMGPLTIDRKAGEQVCGDGSLEPFHSLWDVSAPDDQIIPTRGCSTPTFHGSAADLAGVAASLVSILGAHLQPGTALSGTHLISLPHGEAGPLRTFVPAATADHVHSGPAVGAADSETRTQPDDSLTTSTPV</sequence>
<feature type="region of interest" description="Disordered" evidence="1">
    <location>
        <begin position="594"/>
        <end position="620"/>
    </location>
</feature>
<keyword evidence="4" id="KW-0808">Transferase</keyword>
<dbReference type="PANTHER" id="PTHR43267:SF1">
    <property type="entry name" value="TRNA THREONYLCARBAMOYLADENOSINE DEHYDRATASE"/>
    <property type="match status" value="1"/>
</dbReference>
<dbReference type="Proteomes" id="UP001609175">
    <property type="component" value="Unassembled WGS sequence"/>
</dbReference>
<feature type="domain" description="Cap2 central linker" evidence="3">
    <location>
        <begin position="196"/>
        <end position="332"/>
    </location>
</feature>
<protein>
    <submittedName>
        <fullName evidence="4">ThiF family adenylyltransferase</fullName>
    </submittedName>
</protein>
<keyword evidence="4" id="KW-0548">Nucleotidyltransferase</keyword>
<gene>
    <name evidence="4" type="ORF">ACHIPZ_25280</name>
</gene>
<evidence type="ECO:0000313" key="4">
    <source>
        <dbReference type="EMBL" id="MFH5211488.1"/>
    </source>
</evidence>
<dbReference type="Gene3D" id="3.40.50.720">
    <property type="entry name" value="NAD(P)-binding Rossmann-like Domain"/>
    <property type="match status" value="1"/>
</dbReference>
<evidence type="ECO:0000259" key="3">
    <source>
        <dbReference type="Pfam" id="PF26398"/>
    </source>
</evidence>
<dbReference type="EMBL" id="JBIMSO010000122">
    <property type="protein sequence ID" value="MFH5211488.1"/>
    <property type="molecule type" value="Genomic_DNA"/>
</dbReference>
<dbReference type="PANTHER" id="PTHR43267">
    <property type="entry name" value="TRNA THREONYLCARBAMOYLADENOSINE DEHYDRATASE"/>
    <property type="match status" value="1"/>
</dbReference>
<evidence type="ECO:0000313" key="5">
    <source>
        <dbReference type="Proteomes" id="UP001609175"/>
    </source>
</evidence>
<accession>A0ABW7JUG9</accession>
<dbReference type="SUPFAM" id="SSF69572">
    <property type="entry name" value="Activating enzymes of the ubiquitin-like proteins"/>
    <property type="match status" value="1"/>
</dbReference>
<dbReference type="InterPro" id="IPR035985">
    <property type="entry name" value="Ubiquitin-activating_enz"/>
</dbReference>
<proteinExistence type="predicted"/>
<evidence type="ECO:0000259" key="2">
    <source>
        <dbReference type="Pfam" id="PF00899"/>
    </source>
</evidence>
<reference evidence="4 5" key="1">
    <citation type="submission" date="2024-10" db="EMBL/GenBank/DDBJ databases">
        <authorList>
            <person name="Riesco R."/>
        </authorList>
    </citation>
    <scope>NUCLEOTIDE SEQUENCE [LARGE SCALE GENOMIC DNA]</scope>
    <source>
        <strain evidence="4 5">NCIMB 15449</strain>
    </source>
</reference>
<dbReference type="Pfam" id="PF00899">
    <property type="entry name" value="ThiF"/>
    <property type="match status" value="1"/>
</dbReference>
<dbReference type="InterPro" id="IPR058964">
    <property type="entry name" value="Cap2_linker"/>
</dbReference>
<feature type="domain" description="THIF-type NAD/FAD binding fold" evidence="2">
    <location>
        <begin position="354"/>
        <end position="460"/>
    </location>
</feature>
<feature type="compositionally biased region" description="Polar residues" evidence="1">
    <location>
        <begin position="611"/>
        <end position="620"/>
    </location>
</feature>
<evidence type="ECO:0000256" key="1">
    <source>
        <dbReference type="SAM" id="MobiDB-lite"/>
    </source>
</evidence>